<dbReference type="Proteomes" id="UP001151760">
    <property type="component" value="Unassembled WGS sequence"/>
</dbReference>
<name>A0ABQ5FV13_9ASTR</name>
<dbReference type="EMBL" id="BQNB010017774">
    <property type="protein sequence ID" value="GJT67074.1"/>
    <property type="molecule type" value="Genomic_DNA"/>
</dbReference>
<evidence type="ECO:0000313" key="2">
    <source>
        <dbReference type="EMBL" id="GJT67074.1"/>
    </source>
</evidence>
<keyword evidence="1" id="KW-1133">Transmembrane helix</keyword>
<protein>
    <recommendedName>
        <fullName evidence="4">Reverse transcriptase domain-containing protein</fullName>
    </recommendedName>
</protein>
<evidence type="ECO:0000256" key="1">
    <source>
        <dbReference type="SAM" id="Phobius"/>
    </source>
</evidence>
<keyword evidence="3" id="KW-1185">Reference proteome</keyword>
<organism evidence="2 3">
    <name type="scientific">Tanacetum coccineum</name>
    <dbReference type="NCBI Taxonomy" id="301880"/>
    <lineage>
        <taxon>Eukaryota</taxon>
        <taxon>Viridiplantae</taxon>
        <taxon>Streptophyta</taxon>
        <taxon>Embryophyta</taxon>
        <taxon>Tracheophyta</taxon>
        <taxon>Spermatophyta</taxon>
        <taxon>Magnoliopsida</taxon>
        <taxon>eudicotyledons</taxon>
        <taxon>Gunneridae</taxon>
        <taxon>Pentapetalae</taxon>
        <taxon>asterids</taxon>
        <taxon>campanulids</taxon>
        <taxon>Asterales</taxon>
        <taxon>Asteraceae</taxon>
        <taxon>Asteroideae</taxon>
        <taxon>Anthemideae</taxon>
        <taxon>Anthemidinae</taxon>
        <taxon>Tanacetum</taxon>
    </lineage>
</organism>
<sequence>MSKTRDGYGSGIARPKIDDKAHFELKGQFLKELRDNTFSDSDHEDANEYIEKVLEIVELFHIPEITHDHIMLSCFPLMSLLLAILFSRALVVPTNKFLIPGVAIPTMTAANAGIAIQEMAEHSQKWQDGMSTWTRITKEPTINGFCKFNQGIKQATIPFPSRLYDDCCDEEVGSYGLKELDAYSIRTTLLDDALPRKDKTYRALLYLVISIMTRQIKLFHTVTVKLGSIRTVKNPKGIAENVLVGIELRRNQVDDLEPTIEEGEVIDEPMMDRVETRSDNKIVDGLVNLLTSWEEPWDKVPRTQVVENMDSYRDEGMGDIIVGRPFCKEACIKANRFDEMITIGSVTMLTVFWEIMPPRIGQHECRRSMGRTMGEGLWPDLARGGGKTGRPIGRVGGRTGDQDGQGGGCSYKEFLACNPKDYDGKGGAIVYTRWIEKMESVQDMSGCGDNQKVKYTFSSFIGTND</sequence>
<accession>A0ABQ5FV13</accession>
<proteinExistence type="predicted"/>
<evidence type="ECO:0008006" key="4">
    <source>
        <dbReference type="Google" id="ProtNLM"/>
    </source>
</evidence>
<evidence type="ECO:0000313" key="3">
    <source>
        <dbReference type="Proteomes" id="UP001151760"/>
    </source>
</evidence>
<gene>
    <name evidence="2" type="ORF">Tco_1018554</name>
</gene>
<comment type="caution">
    <text evidence="2">The sequence shown here is derived from an EMBL/GenBank/DDBJ whole genome shotgun (WGS) entry which is preliminary data.</text>
</comment>
<reference evidence="2" key="2">
    <citation type="submission" date="2022-01" db="EMBL/GenBank/DDBJ databases">
        <authorList>
            <person name="Yamashiro T."/>
            <person name="Shiraishi A."/>
            <person name="Satake H."/>
            <person name="Nakayama K."/>
        </authorList>
    </citation>
    <scope>NUCLEOTIDE SEQUENCE</scope>
</reference>
<keyword evidence="1" id="KW-0472">Membrane</keyword>
<reference evidence="2" key="1">
    <citation type="journal article" date="2022" name="Int. J. Mol. Sci.">
        <title>Draft Genome of Tanacetum Coccineum: Genomic Comparison of Closely Related Tanacetum-Family Plants.</title>
        <authorList>
            <person name="Yamashiro T."/>
            <person name="Shiraishi A."/>
            <person name="Nakayama K."/>
            <person name="Satake H."/>
        </authorList>
    </citation>
    <scope>NUCLEOTIDE SEQUENCE</scope>
</reference>
<keyword evidence="1" id="KW-0812">Transmembrane</keyword>
<feature type="transmembrane region" description="Helical" evidence="1">
    <location>
        <begin position="70"/>
        <end position="91"/>
    </location>
</feature>